<feature type="chain" id="PRO_5020852076" evidence="1">
    <location>
        <begin position="24"/>
        <end position="128"/>
    </location>
</feature>
<dbReference type="Gene3D" id="3.40.30.10">
    <property type="entry name" value="Glutaredoxin"/>
    <property type="match status" value="1"/>
</dbReference>
<dbReference type="RefSeq" id="WP_128776234.1">
    <property type="nucleotide sequence ID" value="NZ_RYFI01000003.1"/>
</dbReference>
<keyword evidence="4" id="KW-1185">Reference proteome</keyword>
<feature type="domain" description="Thioredoxin" evidence="2">
    <location>
        <begin position="8"/>
        <end position="128"/>
    </location>
</feature>
<organism evidence="3 4">
    <name type="scientific">Hansschlegelia zhihuaiae</name>
    <dbReference type="NCBI Taxonomy" id="405005"/>
    <lineage>
        <taxon>Bacteria</taxon>
        <taxon>Pseudomonadati</taxon>
        <taxon>Pseudomonadota</taxon>
        <taxon>Alphaproteobacteria</taxon>
        <taxon>Hyphomicrobiales</taxon>
        <taxon>Methylopilaceae</taxon>
        <taxon>Hansschlegelia</taxon>
    </lineage>
</organism>
<name>A0A4Q0MLL3_9HYPH</name>
<dbReference type="OrthoDB" id="7950124at2"/>
<sequence>MISRRMTLLLAAGIASLSAPASAGYSPFGTANFRAALEAGGPVLVHIDASWCPTCRAQKPILAKLLSQRDFAGVRAFAVDYDTEKAFMREISAPDRSTIIMFRNGGEAARSTGDTAEERIEALIRSAL</sequence>
<dbReference type="Proteomes" id="UP000289708">
    <property type="component" value="Unassembled WGS sequence"/>
</dbReference>
<evidence type="ECO:0000256" key="1">
    <source>
        <dbReference type="SAM" id="SignalP"/>
    </source>
</evidence>
<gene>
    <name evidence="3" type="ORF">EK403_04070</name>
</gene>
<dbReference type="InterPro" id="IPR036249">
    <property type="entry name" value="Thioredoxin-like_sf"/>
</dbReference>
<comment type="caution">
    <text evidence="3">The sequence shown here is derived from an EMBL/GenBank/DDBJ whole genome shotgun (WGS) entry which is preliminary data.</text>
</comment>
<dbReference type="Pfam" id="PF00085">
    <property type="entry name" value="Thioredoxin"/>
    <property type="match status" value="1"/>
</dbReference>
<dbReference type="CDD" id="cd02947">
    <property type="entry name" value="TRX_family"/>
    <property type="match status" value="1"/>
</dbReference>
<keyword evidence="1" id="KW-0732">Signal</keyword>
<proteinExistence type="predicted"/>
<dbReference type="EMBL" id="RYFI01000003">
    <property type="protein sequence ID" value="RXF74584.1"/>
    <property type="molecule type" value="Genomic_DNA"/>
</dbReference>
<evidence type="ECO:0000259" key="2">
    <source>
        <dbReference type="PROSITE" id="PS51352"/>
    </source>
</evidence>
<dbReference type="AlphaFoldDB" id="A0A4Q0MLL3"/>
<accession>A0A4Q0MLL3</accession>
<protein>
    <submittedName>
        <fullName evidence="3">Thioredoxin</fullName>
    </submittedName>
</protein>
<dbReference type="SUPFAM" id="SSF52833">
    <property type="entry name" value="Thioredoxin-like"/>
    <property type="match status" value="1"/>
</dbReference>
<reference evidence="3 4" key="1">
    <citation type="submission" date="2018-12" db="EMBL/GenBank/DDBJ databases">
        <title>bacterium Hansschlegelia zhihuaiae S113.</title>
        <authorList>
            <person name="He J."/>
        </authorList>
    </citation>
    <scope>NUCLEOTIDE SEQUENCE [LARGE SCALE GENOMIC DNA]</scope>
    <source>
        <strain evidence="3 4">S 113</strain>
    </source>
</reference>
<evidence type="ECO:0000313" key="3">
    <source>
        <dbReference type="EMBL" id="RXF74584.1"/>
    </source>
</evidence>
<evidence type="ECO:0000313" key="4">
    <source>
        <dbReference type="Proteomes" id="UP000289708"/>
    </source>
</evidence>
<feature type="signal peptide" evidence="1">
    <location>
        <begin position="1"/>
        <end position="23"/>
    </location>
</feature>
<dbReference type="PROSITE" id="PS51352">
    <property type="entry name" value="THIOREDOXIN_2"/>
    <property type="match status" value="1"/>
</dbReference>
<dbReference type="InterPro" id="IPR013766">
    <property type="entry name" value="Thioredoxin_domain"/>
</dbReference>